<sequence>MPFQDFRCGSGAFSTTISYTSSLLCDQIQMNQCCMLHDQCYSSCSVPQTACDTDFCNCLSSIVTNPLYYLEIFFICPLMG</sequence>
<dbReference type="InterPro" id="IPR036444">
    <property type="entry name" value="PLipase_A2_dom_sf"/>
</dbReference>
<dbReference type="GO" id="GO:0016042">
    <property type="term" value="P:lipid catabolic process"/>
    <property type="evidence" value="ECO:0007669"/>
    <property type="project" value="InterPro"/>
</dbReference>
<dbReference type="GO" id="GO:0004623">
    <property type="term" value="F:phospholipase A2 activity"/>
    <property type="evidence" value="ECO:0007669"/>
    <property type="project" value="InterPro"/>
</dbReference>
<evidence type="ECO:0000313" key="1">
    <source>
        <dbReference type="EMBL" id="CAI5438912.1"/>
    </source>
</evidence>
<dbReference type="InterPro" id="IPR010711">
    <property type="entry name" value="PLA2G12"/>
</dbReference>
<gene>
    <name evidence="1" type="ORF">CAMP_LOCUS1549</name>
</gene>
<dbReference type="PANTHER" id="PTHR12824">
    <property type="entry name" value="GROUP XII SECRETORY PHOSPHOLIPASE A2 FAMILY MEMBER"/>
    <property type="match status" value="1"/>
</dbReference>
<organism evidence="1 2">
    <name type="scientific">Caenorhabditis angaria</name>
    <dbReference type="NCBI Taxonomy" id="860376"/>
    <lineage>
        <taxon>Eukaryota</taxon>
        <taxon>Metazoa</taxon>
        <taxon>Ecdysozoa</taxon>
        <taxon>Nematoda</taxon>
        <taxon>Chromadorea</taxon>
        <taxon>Rhabditida</taxon>
        <taxon>Rhabditina</taxon>
        <taxon>Rhabditomorpha</taxon>
        <taxon>Rhabditoidea</taxon>
        <taxon>Rhabditidae</taxon>
        <taxon>Peloderinae</taxon>
        <taxon>Caenorhabditis</taxon>
    </lineage>
</organism>
<name>A0A9P1I573_9PELO</name>
<protein>
    <submittedName>
        <fullName evidence="1">Uncharacterized protein</fullName>
    </submittedName>
</protein>
<dbReference type="AlphaFoldDB" id="A0A9P1I573"/>
<dbReference type="PANTHER" id="PTHR12824:SF9">
    <property type="entry name" value="SECRETORY PEPTIDE"/>
    <property type="match status" value="1"/>
</dbReference>
<dbReference type="EMBL" id="CANHGI010000001">
    <property type="protein sequence ID" value="CAI5438912.1"/>
    <property type="molecule type" value="Genomic_DNA"/>
</dbReference>
<dbReference type="GO" id="GO:0005509">
    <property type="term" value="F:calcium ion binding"/>
    <property type="evidence" value="ECO:0007669"/>
    <property type="project" value="InterPro"/>
</dbReference>
<comment type="caution">
    <text evidence="1">The sequence shown here is derived from an EMBL/GenBank/DDBJ whole genome shotgun (WGS) entry which is preliminary data.</text>
</comment>
<accession>A0A9P1I573</accession>
<keyword evidence="2" id="KW-1185">Reference proteome</keyword>
<proteinExistence type="predicted"/>
<dbReference type="GO" id="GO:0005576">
    <property type="term" value="C:extracellular region"/>
    <property type="evidence" value="ECO:0007669"/>
    <property type="project" value="InterPro"/>
</dbReference>
<dbReference type="GO" id="GO:0050482">
    <property type="term" value="P:arachidonate secretion"/>
    <property type="evidence" value="ECO:0007669"/>
    <property type="project" value="InterPro"/>
</dbReference>
<dbReference type="SUPFAM" id="SSF48619">
    <property type="entry name" value="Phospholipase A2, PLA2"/>
    <property type="match status" value="1"/>
</dbReference>
<dbReference type="OrthoDB" id="5821692at2759"/>
<evidence type="ECO:0000313" key="2">
    <source>
        <dbReference type="Proteomes" id="UP001152747"/>
    </source>
</evidence>
<dbReference type="GO" id="GO:0006644">
    <property type="term" value="P:phospholipid metabolic process"/>
    <property type="evidence" value="ECO:0007669"/>
    <property type="project" value="InterPro"/>
</dbReference>
<dbReference type="Proteomes" id="UP001152747">
    <property type="component" value="Unassembled WGS sequence"/>
</dbReference>
<reference evidence="1" key="1">
    <citation type="submission" date="2022-11" db="EMBL/GenBank/DDBJ databases">
        <authorList>
            <person name="Kikuchi T."/>
        </authorList>
    </citation>
    <scope>NUCLEOTIDE SEQUENCE</scope>
    <source>
        <strain evidence="1">PS1010</strain>
    </source>
</reference>